<organism evidence="4 5">
    <name type="scientific">Branchiostoma lanceolatum</name>
    <name type="common">Common lancelet</name>
    <name type="synonym">Amphioxus lanceolatum</name>
    <dbReference type="NCBI Taxonomy" id="7740"/>
    <lineage>
        <taxon>Eukaryota</taxon>
        <taxon>Metazoa</taxon>
        <taxon>Chordata</taxon>
        <taxon>Cephalochordata</taxon>
        <taxon>Leptocardii</taxon>
        <taxon>Amphioxiformes</taxon>
        <taxon>Branchiostomatidae</taxon>
        <taxon>Branchiostoma</taxon>
    </lineage>
</organism>
<gene>
    <name evidence="4" type="primary">MFSD2A</name>
    <name evidence="4" type="ORF">BLAG_LOCUS16366</name>
</gene>
<feature type="transmembrane region" description="Helical" evidence="3">
    <location>
        <begin position="269"/>
        <end position="289"/>
    </location>
</feature>
<feature type="transmembrane region" description="Helical" evidence="3">
    <location>
        <begin position="80"/>
        <end position="102"/>
    </location>
</feature>
<keyword evidence="3" id="KW-0812">Transmembrane</keyword>
<feature type="transmembrane region" description="Helical" evidence="3">
    <location>
        <begin position="295"/>
        <end position="318"/>
    </location>
</feature>
<dbReference type="Pfam" id="PF13347">
    <property type="entry name" value="MFS_2"/>
    <property type="match status" value="2"/>
</dbReference>
<evidence type="ECO:0000313" key="4">
    <source>
        <dbReference type="EMBL" id="CAH1258965.1"/>
    </source>
</evidence>
<feature type="transmembrane region" description="Helical" evidence="3">
    <location>
        <begin position="382"/>
        <end position="400"/>
    </location>
</feature>
<keyword evidence="3" id="KW-0472">Membrane</keyword>
<dbReference type="EMBL" id="OV696688">
    <property type="protein sequence ID" value="CAH1258965.1"/>
    <property type="molecule type" value="Genomic_DNA"/>
</dbReference>
<feature type="transmembrane region" description="Helical" evidence="3">
    <location>
        <begin position="133"/>
        <end position="152"/>
    </location>
</feature>
<feature type="region of interest" description="Disordered" evidence="2">
    <location>
        <begin position="196"/>
        <end position="215"/>
    </location>
</feature>
<keyword evidence="5" id="KW-1185">Reference proteome</keyword>
<reference evidence="4" key="1">
    <citation type="submission" date="2022-01" db="EMBL/GenBank/DDBJ databases">
        <authorList>
            <person name="Braso-Vives M."/>
        </authorList>
    </citation>
    <scope>NUCLEOTIDE SEQUENCE</scope>
</reference>
<dbReference type="PANTHER" id="PTHR11328">
    <property type="entry name" value="MAJOR FACILITATOR SUPERFAMILY DOMAIN-CONTAINING PROTEIN"/>
    <property type="match status" value="1"/>
</dbReference>
<comment type="similarity">
    <text evidence="1">Belongs to the major facilitator superfamily.</text>
</comment>
<feature type="transmembrane region" description="Helical" evidence="3">
    <location>
        <begin position="339"/>
        <end position="362"/>
    </location>
</feature>
<proteinExistence type="inferred from homology"/>
<dbReference type="AlphaFoldDB" id="A0A8K0EP02"/>
<feature type="compositionally biased region" description="Basic and acidic residues" evidence="2">
    <location>
        <begin position="445"/>
        <end position="455"/>
    </location>
</feature>
<dbReference type="GO" id="GO:0005886">
    <property type="term" value="C:plasma membrane"/>
    <property type="evidence" value="ECO:0007669"/>
    <property type="project" value="TreeGrafter"/>
</dbReference>
<name>A0A8K0EP02_BRALA</name>
<feature type="compositionally biased region" description="Low complexity" evidence="2">
    <location>
        <begin position="196"/>
        <end position="209"/>
    </location>
</feature>
<evidence type="ECO:0000313" key="5">
    <source>
        <dbReference type="Proteomes" id="UP000838412"/>
    </source>
</evidence>
<keyword evidence="3" id="KW-1133">Transmembrane helix</keyword>
<evidence type="ECO:0000256" key="3">
    <source>
        <dbReference type="SAM" id="Phobius"/>
    </source>
</evidence>
<dbReference type="GO" id="GO:0008643">
    <property type="term" value="P:carbohydrate transport"/>
    <property type="evidence" value="ECO:0007669"/>
    <property type="project" value="InterPro"/>
</dbReference>
<evidence type="ECO:0000256" key="1">
    <source>
        <dbReference type="ARBA" id="ARBA00008335"/>
    </source>
</evidence>
<dbReference type="SUPFAM" id="SSF103473">
    <property type="entry name" value="MFS general substrate transporter"/>
    <property type="match status" value="1"/>
</dbReference>
<feature type="transmembrane region" description="Helical" evidence="3">
    <location>
        <begin position="239"/>
        <end position="262"/>
    </location>
</feature>
<protein>
    <submittedName>
        <fullName evidence="4">MFSD2A protein</fullName>
    </submittedName>
</protein>
<accession>A0A8K0EP02</accession>
<dbReference type="PANTHER" id="PTHR11328:SF24">
    <property type="entry name" value="MAJOR FACILITATOR SUPERFAMILY (MFS) PROFILE DOMAIN-CONTAINING PROTEIN"/>
    <property type="match status" value="1"/>
</dbReference>
<dbReference type="GO" id="GO:0015293">
    <property type="term" value="F:symporter activity"/>
    <property type="evidence" value="ECO:0007669"/>
    <property type="project" value="InterPro"/>
</dbReference>
<sequence length="473" mass="51598">MAAVRVEPLSIREKVCFALGEFPSAMMYDVLSLYANIFLLEVVQSYKMAAVRVEPLSIREKVCFALGEFPSAMMYDVLSLYANIFLLEVVQLTPLAATAVIFGSRVCDVLAYPLLIPALNAFKPNKWGKYKTWMTAATVIIIPSYVLAWYVPAVDNGGKIAWYLIIYRIVGRMLSYLLAILVHGQIVAAFGTTDSASCANSTTTNTRSTDPGEDTSRGTLLKDIWEVCTFRPFADLLGVGILSVFGNAGALVLGVPIAALLLSKFEKQLVMAGFNVLVVAASVSIMYIPAGRLDVLFVVLSLAGFGLAGTNLIPWTMLTDVADDFKIQKGKGRDMLFQTLFQSLYVTAILLASVTSLVALEIGGYQTGACTQPDSVAFTTRLLVSFIPAGVMFLSLVFLWRYQLTGERLRTNRAVLEERRTQQTADSGNTGGTAPGTAPQPSLDMKSHDLPDKRGPVQLTYFGPYGSFRFKRP</sequence>
<evidence type="ECO:0000256" key="2">
    <source>
        <dbReference type="SAM" id="MobiDB-lite"/>
    </source>
</evidence>
<feature type="region of interest" description="Disordered" evidence="2">
    <location>
        <begin position="417"/>
        <end position="473"/>
    </location>
</feature>
<feature type="transmembrane region" description="Helical" evidence="3">
    <location>
        <begin position="173"/>
        <end position="191"/>
    </location>
</feature>
<dbReference type="InterPro" id="IPR036259">
    <property type="entry name" value="MFS_trans_sf"/>
</dbReference>
<dbReference type="InterPro" id="IPR039672">
    <property type="entry name" value="MFS_2"/>
</dbReference>
<dbReference type="Proteomes" id="UP000838412">
    <property type="component" value="Chromosome 3"/>
</dbReference>